<dbReference type="RefSeq" id="WP_075639949.1">
    <property type="nucleotide sequence ID" value="NZ_MKIM01000027.1"/>
</dbReference>
<evidence type="ECO:0008006" key="3">
    <source>
        <dbReference type="Google" id="ProtNLM"/>
    </source>
</evidence>
<reference evidence="1 2" key="1">
    <citation type="submission" date="2016-09" db="EMBL/GenBank/DDBJ databases">
        <title>Rhizobium oryziradicis sp. nov., isolated from the root of rice.</title>
        <authorList>
            <person name="Zhao J."/>
            <person name="Zhang X."/>
        </authorList>
    </citation>
    <scope>NUCLEOTIDE SEQUENCE [LARGE SCALE GENOMIC DNA]</scope>
    <source>
        <strain evidence="1 2">N19</strain>
    </source>
</reference>
<evidence type="ECO:0000313" key="1">
    <source>
        <dbReference type="EMBL" id="OLP44439.1"/>
    </source>
</evidence>
<dbReference type="Pfam" id="PF10987">
    <property type="entry name" value="DUF2806"/>
    <property type="match status" value="1"/>
</dbReference>
<accession>A0A1Q8ZQV2</accession>
<sequence>MSSNEKDRGVGISLSWSSKGLSAKITSRVVSAADRLGAVKIDEKGLESERSVAVHRAVTDAQVKLIAAASKSVTAEIENDPALAQKALGLFSNLAQKAENTNACFELALQDLSSQAHVADSEDGPDEVNSDLLMRWQHYAEGATTDVVREKWGKALASEIRQPGTFSLKTLRIIDELDGHVAEGFQAFCQNLIDDHVPTLLLENSGIPLEALREAGLIQVSSSPALLPFSDATGSDGINWWGLGYGGSGVCVRKDAPLRGVLREGFFPAGIGVIQGKLTIAMVGLTQPGKAISSIIPTNVERTFRELAERLTPFCATEEIKYVRFVRGKGYLDDEKILNISF</sequence>
<keyword evidence="2" id="KW-1185">Reference proteome</keyword>
<dbReference type="InterPro" id="IPR021254">
    <property type="entry name" value="DUF2806"/>
</dbReference>
<dbReference type="AlphaFoldDB" id="A0A1Q8ZQV2"/>
<evidence type="ECO:0000313" key="2">
    <source>
        <dbReference type="Proteomes" id="UP000186894"/>
    </source>
</evidence>
<protein>
    <recommendedName>
        <fullName evidence="3">DUF2806 domain-containing protein</fullName>
    </recommendedName>
</protein>
<name>A0A1Q8ZQV2_9HYPH</name>
<organism evidence="1 2">
    <name type="scientific">Rhizobium oryziradicis</name>
    <dbReference type="NCBI Taxonomy" id="1867956"/>
    <lineage>
        <taxon>Bacteria</taxon>
        <taxon>Pseudomonadati</taxon>
        <taxon>Pseudomonadota</taxon>
        <taxon>Alphaproteobacteria</taxon>
        <taxon>Hyphomicrobiales</taxon>
        <taxon>Rhizobiaceae</taxon>
        <taxon>Rhizobium/Agrobacterium group</taxon>
        <taxon>Rhizobium</taxon>
    </lineage>
</organism>
<comment type="caution">
    <text evidence="1">The sequence shown here is derived from an EMBL/GenBank/DDBJ whole genome shotgun (WGS) entry which is preliminary data.</text>
</comment>
<dbReference type="Proteomes" id="UP000186894">
    <property type="component" value="Unassembled WGS sequence"/>
</dbReference>
<dbReference type="OrthoDB" id="886161at2"/>
<proteinExistence type="predicted"/>
<gene>
    <name evidence="1" type="ORF">BJF95_07880</name>
</gene>
<dbReference type="EMBL" id="MKIM01000027">
    <property type="protein sequence ID" value="OLP44439.1"/>
    <property type="molecule type" value="Genomic_DNA"/>
</dbReference>